<keyword evidence="2" id="KW-1185">Reference proteome</keyword>
<name>A0AAV7RT89_PLEWA</name>
<gene>
    <name evidence="1" type="ORF">NDU88_006869</name>
</gene>
<accession>A0AAV7RT89</accession>
<reference evidence="1" key="1">
    <citation type="journal article" date="2022" name="bioRxiv">
        <title>Sequencing and chromosome-scale assembly of the giantPleurodeles waltlgenome.</title>
        <authorList>
            <person name="Brown T."/>
            <person name="Elewa A."/>
            <person name="Iarovenko S."/>
            <person name="Subramanian E."/>
            <person name="Araus A.J."/>
            <person name="Petzold A."/>
            <person name="Susuki M."/>
            <person name="Suzuki K.-i.T."/>
            <person name="Hayashi T."/>
            <person name="Toyoda A."/>
            <person name="Oliveira C."/>
            <person name="Osipova E."/>
            <person name="Leigh N.D."/>
            <person name="Simon A."/>
            <person name="Yun M.H."/>
        </authorList>
    </citation>
    <scope>NUCLEOTIDE SEQUENCE</scope>
    <source>
        <strain evidence="1">20211129_DDA</strain>
        <tissue evidence="1">Liver</tissue>
    </source>
</reference>
<organism evidence="1 2">
    <name type="scientific">Pleurodeles waltl</name>
    <name type="common">Iberian ribbed newt</name>
    <dbReference type="NCBI Taxonomy" id="8319"/>
    <lineage>
        <taxon>Eukaryota</taxon>
        <taxon>Metazoa</taxon>
        <taxon>Chordata</taxon>
        <taxon>Craniata</taxon>
        <taxon>Vertebrata</taxon>
        <taxon>Euteleostomi</taxon>
        <taxon>Amphibia</taxon>
        <taxon>Batrachia</taxon>
        <taxon>Caudata</taxon>
        <taxon>Salamandroidea</taxon>
        <taxon>Salamandridae</taxon>
        <taxon>Pleurodelinae</taxon>
        <taxon>Pleurodeles</taxon>
    </lineage>
</organism>
<comment type="caution">
    <text evidence="1">The sequence shown here is derived from an EMBL/GenBank/DDBJ whole genome shotgun (WGS) entry which is preliminary data.</text>
</comment>
<dbReference type="AlphaFoldDB" id="A0AAV7RT89"/>
<evidence type="ECO:0000313" key="1">
    <source>
        <dbReference type="EMBL" id="KAJ1154113.1"/>
    </source>
</evidence>
<evidence type="ECO:0000313" key="2">
    <source>
        <dbReference type="Proteomes" id="UP001066276"/>
    </source>
</evidence>
<dbReference type="Proteomes" id="UP001066276">
    <property type="component" value="Chromosome 5"/>
</dbReference>
<sequence length="125" mass="13175">MDALGGDLGLQDYLTQTPFQQKAAPAISFAPGGAYCWTSALCTGRAERGLGVAGLPHSDSSAAGSHPCRFHLTKRRLLSDFCPTVLDARGRAQAKIGPKRAHLCPSVPVCARMRPGRALSLGLFV</sequence>
<protein>
    <submittedName>
        <fullName evidence="1">Uncharacterized protein</fullName>
    </submittedName>
</protein>
<proteinExistence type="predicted"/>
<dbReference type="EMBL" id="JANPWB010000009">
    <property type="protein sequence ID" value="KAJ1154113.1"/>
    <property type="molecule type" value="Genomic_DNA"/>
</dbReference>